<keyword evidence="1" id="KW-0472">Membrane</keyword>
<accession>A0ABV1D2A9</accession>
<sequence length="101" mass="11506">MDLMEFVKTVLAIFGAISVLGGGFAVIHKWISPAIKMNKRVEILEEHDKRDYDVMKKYAERDSLILEVLLTMLDSQIAGPGSNLEQLKKTREKLILYLAQK</sequence>
<name>A0ABV1D2A9_9FIRM</name>
<dbReference type="EMBL" id="JBBMFM010000014">
    <property type="protein sequence ID" value="MEQ2424513.1"/>
    <property type="molecule type" value="Genomic_DNA"/>
</dbReference>
<evidence type="ECO:0000313" key="3">
    <source>
        <dbReference type="Proteomes" id="UP001454086"/>
    </source>
</evidence>
<dbReference type="RefSeq" id="WP_349117970.1">
    <property type="nucleotide sequence ID" value="NZ_JBBMFM010000014.1"/>
</dbReference>
<organism evidence="2 3">
    <name type="scientific">Enterocloster hominis</name>
    <name type="common">ex Hitch et al. 2024</name>
    <dbReference type="NCBI Taxonomy" id="1917870"/>
    <lineage>
        <taxon>Bacteria</taxon>
        <taxon>Bacillati</taxon>
        <taxon>Bacillota</taxon>
        <taxon>Clostridia</taxon>
        <taxon>Lachnospirales</taxon>
        <taxon>Lachnospiraceae</taxon>
        <taxon>Enterocloster</taxon>
    </lineage>
</organism>
<dbReference type="Proteomes" id="UP001454086">
    <property type="component" value="Unassembled WGS sequence"/>
</dbReference>
<comment type="caution">
    <text evidence="2">The sequence shown here is derived from an EMBL/GenBank/DDBJ whole genome shotgun (WGS) entry which is preliminary data.</text>
</comment>
<protein>
    <submittedName>
        <fullName evidence="2">CTP synthase</fullName>
    </submittedName>
</protein>
<feature type="transmembrane region" description="Helical" evidence="1">
    <location>
        <begin position="6"/>
        <end position="27"/>
    </location>
</feature>
<keyword evidence="3" id="KW-1185">Reference proteome</keyword>
<keyword evidence="1" id="KW-1133">Transmembrane helix</keyword>
<keyword evidence="1" id="KW-0812">Transmembrane</keyword>
<reference evidence="2 3" key="1">
    <citation type="submission" date="2024-03" db="EMBL/GenBank/DDBJ databases">
        <title>Human intestinal bacterial collection.</title>
        <authorList>
            <person name="Pauvert C."/>
            <person name="Hitch T.C.A."/>
            <person name="Clavel T."/>
        </authorList>
    </citation>
    <scope>NUCLEOTIDE SEQUENCE [LARGE SCALE GENOMIC DNA]</scope>
    <source>
        <strain evidence="2 3">CLA-SR-H021</strain>
    </source>
</reference>
<evidence type="ECO:0000256" key="1">
    <source>
        <dbReference type="SAM" id="Phobius"/>
    </source>
</evidence>
<proteinExistence type="predicted"/>
<evidence type="ECO:0000313" key="2">
    <source>
        <dbReference type="EMBL" id="MEQ2424513.1"/>
    </source>
</evidence>
<gene>
    <name evidence="2" type="ORF">WMQ36_05955</name>
</gene>